<evidence type="ECO:0000313" key="3">
    <source>
        <dbReference type="EMBL" id="SCC82069.1"/>
    </source>
</evidence>
<reference evidence="2 4" key="1">
    <citation type="submission" date="2015-09" db="EMBL/GenBank/DDBJ databases">
        <title>Identification and resolution of microdiversity through metagenomic sequencing of parallel consortia.</title>
        <authorList>
            <person name="Nelson W.C."/>
            <person name="Romine M.F."/>
            <person name="Lindemann S.R."/>
        </authorList>
    </citation>
    <scope>NUCLEOTIDE SEQUENCE [LARGE SCALE GENOMIC DNA]</scope>
    <source>
        <strain evidence="2">HL-109</strain>
    </source>
</reference>
<keyword evidence="5" id="KW-1185">Reference proteome</keyword>
<evidence type="ECO:0000313" key="5">
    <source>
        <dbReference type="Proteomes" id="UP000182800"/>
    </source>
</evidence>
<dbReference type="RefSeq" id="WP_165604048.1">
    <property type="nucleotide sequence ID" value="NZ_FMBM01000002.1"/>
</dbReference>
<dbReference type="Proteomes" id="UP000182800">
    <property type="component" value="Unassembled WGS sequence"/>
</dbReference>
<dbReference type="Proteomes" id="UP000050497">
    <property type="component" value="Unassembled WGS sequence"/>
</dbReference>
<gene>
    <name evidence="3" type="ORF">GA0071312_3044</name>
    <name evidence="2" type="ORF">HLUCCO17_15815</name>
</gene>
<dbReference type="Pfam" id="PF06078">
    <property type="entry name" value="DUF937"/>
    <property type="match status" value="1"/>
</dbReference>
<protein>
    <recommendedName>
        <fullName evidence="6">DUF937 domain-containing protein</fullName>
    </recommendedName>
</protein>
<dbReference type="EMBL" id="LJSX01000032">
    <property type="protein sequence ID" value="KPQ09226.1"/>
    <property type="molecule type" value="Genomic_DNA"/>
</dbReference>
<reference evidence="3 5" key="2">
    <citation type="submission" date="2016-08" db="EMBL/GenBank/DDBJ databases">
        <authorList>
            <person name="Varghese N."/>
            <person name="Submissions Spin"/>
        </authorList>
    </citation>
    <scope>NUCLEOTIDE SEQUENCE [LARGE SCALE GENOMIC DNA]</scope>
    <source>
        <strain evidence="3 5">HL-109</strain>
    </source>
</reference>
<dbReference type="InterPro" id="IPR009282">
    <property type="entry name" value="DUF937"/>
</dbReference>
<evidence type="ECO:0000313" key="4">
    <source>
        <dbReference type="Proteomes" id="UP000050497"/>
    </source>
</evidence>
<organism evidence="2 4">
    <name type="scientific">Saliniramus fredricksonii</name>
    <dbReference type="NCBI Taxonomy" id="1653334"/>
    <lineage>
        <taxon>Bacteria</taxon>
        <taxon>Pseudomonadati</taxon>
        <taxon>Pseudomonadota</taxon>
        <taxon>Alphaproteobacteria</taxon>
        <taxon>Hyphomicrobiales</taxon>
        <taxon>Salinarimonadaceae</taxon>
        <taxon>Saliniramus</taxon>
    </lineage>
</organism>
<proteinExistence type="predicted"/>
<dbReference type="AlphaFoldDB" id="A0A0N8KDQ9"/>
<feature type="region of interest" description="Disordered" evidence="1">
    <location>
        <begin position="211"/>
        <end position="236"/>
    </location>
</feature>
<comment type="caution">
    <text evidence="2">The sequence shown here is derived from an EMBL/GenBank/DDBJ whole genome shotgun (WGS) entry which is preliminary data.</text>
</comment>
<dbReference type="STRING" id="1653334.GA0071312_3044"/>
<evidence type="ECO:0000256" key="1">
    <source>
        <dbReference type="SAM" id="MobiDB-lite"/>
    </source>
</evidence>
<accession>A0A0N8KDQ9</accession>
<name>A0A0N8KDQ9_9HYPH</name>
<evidence type="ECO:0008006" key="6">
    <source>
        <dbReference type="Google" id="ProtNLM"/>
    </source>
</evidence>
<evidence type="ECO:0000313" key="2">
    <source>
        <dbReference type="EMBL" id="KPQ09226.1"/>
    </source>
</evidence>
<sequence length="236" mass="25980">MLNFAEIMRNAQGGAAIESFAAQFGMSHEDTRKALAALAPAFALGLQQQREKPDHLRDLTEAMARGAYAPFFESAAEAYSQDARRRGEEALGALFGSPDLARNLSDQSAKLAGLSRETMSQMMPYVAATLMGGMGERMRSQSDARRDRASDNPYEMMFSAMFGVEPEPAPPPKSEGEKAVAEMFGHWERFMQLGREMQDTQMQMMRAAFEEAARQMAHAAPETGAQDQSRPPKDEG</sequence>
<dbReference type="EMBL" id="FMBM01000002">
    <property type="protein sequence ID" value="SCC82069.1"/>
    <property type="molecule type" value="Genomic_DNA"/>
</dbReference>